<evidence type="ECO:0000256" key="6">
    <source>
        <dbReference type="ARBA" id="ARBA00023033"/>
    </source>
</evidence>
<protein>
    <submittedName>
        <fullName evidence="9">Cytochrome P450</fullName>
    </submittedName>
</protein>
<feature type="binding site" description="axial binding residue" evidence="7">
    <location>
        <position position="398"/>
    </location>
    <ligand>
        <name>heme</name>
        <dbReference type="ChEBI" id="CHEBI:30413"/>
    </ligand>
    <ligandPart>
        <name>Fe</name>
        <dbReference type="ChEBI" id="CHEBI:18248"/>
    </ligandPart>
</feature>
<dbReference type="Gene3D" id="1.10.630.10">
    <property type="entry name" value="Cytochrome P450"/>
    <property type="match status" value="1"/>
</dbReference>
<evidence type="ECO:0000256" key="3">
    <source>
        <dbReference type="ARBA" id="ARBA00022723"/>
    </source>
</evidence>
<dbReference type="EMBL" id="CP108318">
    <property type="protein sequence ID" value="WTW66087.1"/>
    <property type="molecule type" value="Genomic_DNA"/>
</dbReference>
<dbReference type="PROSITE" id="PS00086">
    <property type="entry name" value="CYTOCHROME_P450"/>
    <property type="match status" value="1"/>
</dbReference>
<dbReference type="GO" id="GO:0005506">
    <property type="term" value="F:iron ion binding"/>
    <property type="evidence" value="ECO:0007669"/>
    <property type="project" value="InterPro"/>
</dbReference>
<organism evidence="9">
    <name type="scientific">Streptomyces sp. NBC_00003</name>
    <dbReference type="NCBI Taxonomy" id="2903608"/>
    <lineage>
        <taxon>Bacteria</taxon>
        <taxon>Bacillati</taxon>
        <taxon>Actinomycetota</taxon>
        <taxon>Actinomycetes</taxon>
        <taxon>Kitasatosporales</taxon>
        <taxon>Streptomycetaceae</taxon>
        <taxon>Streptomyces</taxon>
    </lineage>
</organism>
<keyword evidence="5 7" id="KW-0408">Iron</keyword>
<evidence type="ECO:0000256" key="4">
    <source>
        <dbReference type="ARBA" id="ARBA00023002"/>
    </source>
</evidence>
<keyword evidence="2 7" id="KW-0349">Heme</keyword>
<dbReference type="GO" id="GO:0020037">
    <property type="term" value="F:heme binding"/>
    <property type="evidence" value="ECO:0007669"/>
    <property type="project" value="InterPro"/>
</dbReference>
<dbReference type="PANTHER" id="PTHR24291:SF50">
    <property type="entry name" value="BIFUNCTIONAL ALBAFLAVENONE MONOOXYGENASE_TERPENE SYNTHASE"/>
    <property type="match status" value="1"/>
</dbReference>
<dbReference type="InterPro" id="IPR050196">
    <property type="entry name" value="Cytochrome_P450_Monoox"/>
</dbReference>
<dbReference type="GO" id="GO:0016705">
    <property type="term" value="F:oxidoreductase activity, acting on paired donors, with incorporation or reduction of molecular oxygen"/>
    <property type="evidence" value="ECO:0007669"/>
    <property type="project" value="InterPro"/>
</dbReference>
<evidence type="ECO:0000256" key="2">
    <source>
        <dbReference type="ARBA" id="ARBA00022617"/>
    </source>
</evidence>
<reference evidence="9" key="1">
    <citation type="submission" date="2022-10" db="EMBL/GenBank/DDBJ databases">
        <title>The complete genomes of actinobacterial strains from the NBC collection.</title>
        <authorList>
            <person name="Joergensen T.S."/>
            <person name="Alvarez Arevalo M."/>
            <person name="Sterndorff E.B."/>
            <person name="Faurdal D."/>
            <person name="Vuksanovic O."/>
            <person name="Mourched A.-S."/>
            <person name="Charusanti P."/>
            <person name="Shaw S."/>
            <person name="Blin K."/>
            <person name="Weber T."/>
        </authorList>
    </citation>
    <scope>NUCLEOTIDE SEQUENCE</scope>
    <source>
        <strain evidence="9">NBC_00003</strain>
    </source>
</reference>
<dbReference type="AlphaFoldDB" id="A0AAU2VFG5"/>
<dbReference type="SUPFAM" id="SSF48264">
    <property type="entry name" value="Cytochrome P450"/>
    <property type="match status" value="1"/>
</dbReference>
<dbReference type="InterPro" id="IPR002401">
    <property type="entry name" value="Cyt_P450_E_grp-I"/>
</dbReference>
<keyword evidence="3 7" id="KW-0479">Metal-binding</keyword>
<dbReference type="PANTHER" id="PTHR24291">
    <property type="entry name" value="CYTOCHROME P450 FAMILY 4"/>
    <property type="match status" value="1"/>
</dbReference>
<evidence type="ECO:0000256" key="7">
    <source>
        <dbReference type="PIRSR" id="PIRSR602401-1"/>
    </source>
</evidence>
<accession>A0AAU2VFG5</accession>
<evidence type="ECO:0000256" key="1">
    <source>
        <dbReference type="ARBA" id="ARBA00010617"/>
    </source>
</evidence>
<dbReference type="PRINTS" id="PR00463">
    <property type="entry name" value="EP450I"/>
</dbReference>
<evidence type="ECO:0000313" key="9">
    <source>
        <dbReference type="EMBL" id="WTW66087.1"/>
    </source>
</evidence>
<comment type="cofactor">
    <cofactor evidence="7">
        <name>heme</name>
        <dbReference type="ChEBI" id="CHEBI:30413"/>
    </cofactor>
</comment>
<keyword evidence="4 8" id="KW-0560">Oxidoreductase</keyword>
<dbReference type="InterPro" id="IPR001128">
    <property type="entry name" value="Cyt_P450"/>
</dbReference>
<dbReference type="PRINTS" id="PR00385">
    <property type="entry name" value="P450"/>
</dbReference>
<name>A0AAU2VFG5_9ACTN</name>
<evidence type="ECO:0000256" key="8">
    <source>
        <dbReference type="RuleBase" id="RU000461"/>
    </source>
</evidence>
<comment type="similarity">
    <text evidence="1 8">Belongs to the cytochrome P450 family.</text>
</comment>
<dbReference type="Pfam" id="PF00067">
    <property type="entry name" value="p450"/>
    <property type="match status" value="1"/>
</dbReference>
<proteinExistence type="inferred from homology"/>
<dbReference type="InterPro" id="IPR017972">
    <property type="entry name" value="Cyt_P450_CS"/>
</dbReference>
<evidence type="ECO:0000256" key="5">
    <source>
        <dbReference type="ARBA" id="ARBA00023004"/>
    </source>
</evidence>
<sequence>MTFTAPRPSRLRAALPVLPGALPLVGHAMRLLNDPARFLTAAPAHGPLSHVRLGPLTATLVSDPALTREVFLDDALYDKGGPLYDRIADVMGNGMLACPHSRHRQQRRLLQPVFHKERLPAHLDLMAAEITDGIEQWQPGRTLDMAAQAQSLTARAIVATLFDGTLDAATVTTMVQDMSAITAGIYTHALLPAAYTRLPLPANRRYTRAQASLRTTLGRIIAEHRSRTTDHGAFLSLLTEPGPDGHTLSDKDVSDQVITFFIAGMETTGNALAWAAHHLAQDPALQQRVATEAADLPPGPLTHDQLPHLELAGRVITETLRHYPPVWLLTRTVTRDTTLGDHPLKAGDTLIVSAYLVQHLPSAHPSPHRFDPDRWAPPHTTPPTPGSFIPFGLGARKCIGDTLGIGELTLALAALTRRWQLTPATTAPVRYEKDIVIRPHNLQLHLQPRSRRA</sequence>
<keyword evidence="6 8" id="KW-0503">Monooxygenase</keyword>
<gene>
    <name evidence="9" type="ORF">OG549_38680</name>
</gene>
<dbReference type="InterPro" id="IPR036396">
    <property type="entry name" value="Cyt_P450_sf"/>
</dbReference>
<dbReference type="GO" id="GO:0004497">
    <property type="term" value="F:monooxygenase activity"/>
    <property type="evidence" value="ECO:0007669"/>
    <property type="project" value="UniProtKB-KW"/>
</dbReference>